<evidence type="ECO:0000313" key="6">
    <source>
        <dbReference type="Proteomes" id="UP000584670"/>
    </source>
</evidence>
<dbReference type="InterPro" id="IPR009057">
    <property type="entry name" value="Homeodomain-like_sf"/>
</dbReference>
<dbReference type="Pfam" id="PF12833">
    <property type="entry name" value="HTH_18"/>
    <property type="match status" value="1"/>
</dbReference>
<evidence type="ECO:0000313" key="5">
    <source>
        <dbReference type="EMBL" id="MBC2904641.1"/>
    </source>
</evidence>
<sequence>MSSDPQTPEFRPHRVVVLALDGLLPFELGIPHRIFGRPKDAQGRPLYEVLTCSIRPPGPVVTDADFAVMVEHGPELLATADTVIVPASYELGPVFEQGVLTEELAAGLAHIRPGTRLASICTGVFVLAAAGYLDGRPATTHWAETDQLQRLFPAIDVDPDVLFIDDGDVLTSAGVAAGIDLCLHMVRRDHGTAVANEIARRTVVPPHRDGGQAQYIHRPVPDPQQSTTTGARAWALGRLHEPIQLRDMAAQEAMSVRTFTRRFREEVGVSPGQWLTQQRVERARHLLESTDLSMDQVAQDSGFGTAQSMRQHLQTALGVTPTAYRRTFRQSENVSTARATRPASASAAAFSKSSTG</sequence>
<dbReference type="Proteomes" id="UP000584670">
    <property type="component" value="Unassembled WGS sequence"/>
</dbReference>
<reference evidence="5 6" key="1">
    <citation type="submission" date="2020-08" db="EMBL/GenBank/DDBJ databases">
        <title>Streptomyces sp. PSKA01 genome sequencing and assembly.</title>
        <authorList>
            <person name="Mandal S."/>
            <person name="Maiti P.K."/>
            <person name="Das P."/>
        </authorList>
    </citation>
    <scope>NUCLEOTIDE SEQUENCE [LARGE SCALE GENOMIC DNA]</scope>
    <source>
        <strain evidence="5 6">PSKA01</strain>
    </source>
</reference>
<keyword evidence="1" id="KW-0805">Transcription regulation</keyword>
<dbReference type="PANTHER" id="PTHR43130">
    <property type="entry name" value="ARAC-FAMILY TRANSCRIPTIONAL REGULATOR"/>
    <property type="match status" value="1"/>
</dbReference>
<gene>
    <name evidence="5" type="ORF">H4N64_24130</name>
</gene>
<proteinExistence type="predicted"/>
<keyword evidence="2" id="KW-0804">Transcription</keyword>
<dbReference type="AlphaFoldDB" id="A0A7X1MBA5"/>
<dbReference type="RefSeq" id="WP_186284504.1">
    <property type="nucleotide sequence ID" value="NZ_JACMSF010000027.1"/>
</dbReference>
<evidence type="ECO:0000256" key="3">
    <source>
        <dbReference type="SAM" id="MobiDB-lite"/>
    </source>
</evidence>
<dbReference type="PANTHER" id="PTHR43130:SF3">
    <property type="entry name" value="HTH-TYPE TRANSCRIPTIONAL REGULATOR RV1931C"/>
    <property type="match status" value="1"/>
</dbReference>
<dbReference type="InterPro" id="IPR029062">
    <property type="entry name" value="Class_I_gatase-like"/>
</dbReference>
<dbReference type="SUPFAM" id="SSF52317">
    <property type="entry name" value="Class I glutamine amidotransferase-like"/>
    <property type="match status" value="1"/>
</dbReference>
<dbReference type="SUPFAM" id="SSF46689">
    <property type="entry name" value="Homeodomain-like"/>
    <property type="match status" value="2"/>
</dbReference>
<comment type="caution">
    <text evidence="5">The sequence shown here is derived from an EMBL/GenBank/DDBJ whole genome shotgun (WGS) entry which is preliminary data.</text>
</comment>
<dbReference type="Gene3D" id="3.40.50.880">
    <property type="match status" value="1"/>
</dbReference>
<dbReference type="GO" id="GO:0043565">
    <property type="term" value="F:sequence-specific DNA binding"/>
    <property type="evidence" value="ECO:0007669"/>
    <property type="project" value="InterPro"/>
</dbReference>
<evidence type="ECO:0000256" key="2">
    <source>
        <dbReference type="ARBA" id="ARBA00023163"/>
    </source>
</evidence>
<dbReference type="InterPro" id="IPR018060">
    <property type="entry name" value="HTH_AraC"/>
</dbReference>
<evidence type="ECO:0000259" key="4">
    <source>
        <dbReference type="PROSITE" id="PS01124"/>
    </source>
</evidence>
<dbReference type="Pfam" id="PF01965">
    <property type="entry name" value="DJ-1_PfpI"/>
    <property type="match status" value="1"/>
</dbReference>
<dbReference type="PROSITE" id="PS01124">
    <property type="entry name" value="HTH_ARAC_FAMILY_2"/>
    <property type="match status" value="1"/>
</dbReference>
<dbReference type="EMBL" id="JACMSF010000027">
    <property type="protein sequence ID" value="MBC2904641.1"/>
    <property type="molecule type" value="Genomic_DNA"/>
</dbReference>
<dbReference type="Gene3D" id="1.10.10.60">
    <property type="entry name" value="Homeodomain-like"/>
    <property type="match status" value="1"/>
</dbReference>
<feature type="region of interest" description="Disordered" evidence="3">
    <location>
        <begin position="331"/>
        <end position="356"/>
    </location>
</feature>
<dbReference type="CDD" id="cd03137">
    <property type="entry name" value="GATase1_AraC_1"/>
    <property type="match status" value="1"/>
</dbReference>
<protein>
    <submittedName>
        <fullName evidence="5">Helix-turn-helix domain-containing protein</fullName>
    </submittedName>
</protein>
<feature type="domain" description="HTH araC/xylS-type" evidence="4">
    <location>
        <begin position="229"/>
        <end position="327"/>
    </location>
</feature>
<feature type="compositionally biased region" description="Low complexity" evidence="3">
    <location>
        <begin position="335"/>
        <end position="356"/>
    </location>
</feature>
<evidence type="ECO:0000256" key="1">
    <source>
        <dbReference type="ARBA" id="ARBA00023015"/>
    </source>
</evidence>
<keyword evidence="6" id="KW-1185">Reference proteome</keyword>
<dbReference type="InterPro" id="IPR052158">
    <property type="entry name" value="INH-QAR"/>
</dbReference>
<dbReference type="SMART" id="SM00342">
    <property type="entry name" value="HTH_ARAC"/>
    <property type="match status" value="1"/>
</dbReference>
<name>A0A7X1MBA5_9ACTN</name>
<organism evidence="5 6">
    <name type="scientific">Streptomyces cupreus</name>
    <dbReference type="NCBI Taxonomy" id="2759956"/>
    <lineage>
        <taxon>Bacteria</taxon>
        <taxon>Bacillati</taxon>
        <taxon>Actinomycetota</taxon>
        <taxon>Actinomycetes</taxon>
        <taxon>Kitasatosporales</taxon>
        <taxon>Streptomycetaceae</taxon>
        <taxon>Streptomyces</taxon>
    </lineage>
</organism>
<dbReference type="GO" id="GO:0003700">
    <property type="term" value="F:DNA-binding transcription factor activity"/>
    <property type="evidence" value="ECO:0007669"/>
    <property type="project" value="InterPro"/>
</dbReference>
<dbReference type="InterPro" id="IPR002818">
    <property type="entry name" value="DJ-1/PfpI"/>
</dbReference>
<accession>A0A7X1MBA5</accession>